<feature type="compositionally biased region" description="Basic and acidic residues" evidence="1">
    <location>
        <begin position="83"/>
        <end position="95"/>
    </location>
</feature>
<feature type="compositionally biased region" description="Basic and acidic residues" evidence="1">
    <location>
        <begin position="261"/>
        <end position="272"/>
    </location>
</feature>
<evidence type="ECO:0000256" key="1">
    <source>
        <dbReference type="SAM" id="MobiDB-lite"/>
    </source>
</evidence>
<dbReference type="EMBL" id="JACEEZ010022169">
    <property type="protein sequence ID" value="KAG0712734.1"/>
    <property type="molecule type" value="Genomic_DNA"/>
</dbReference>
<dbReference type="AlphaFoldDB" id="A0A8J4XTP9"/>
<name>A0A8J4XTP9_CHIOP</name>
<sequence length="359" mass="40302">MLLSSIGGNKDEDDCVQVTPTASKAASTGKQGFDLASADFCGWDDISSNPQFDEATGGSENIAEKSKSKQVTSNSKGGGTAADSKKAPEKSKSDQGKSGNDKPGGGRGTKQFQDEEVYGMKGIDRWADIREYNDDHDAEWFQEENGRLAELYGGKFIYVKYLDSQPGRIGYFCQICSAEMNAKKSLELHCNGMKHLKLRPRSSDSKCLSNTIFKMGQGRCIEGSCAGHEPWVESVTWRRSGYAYTLQSYWCTTVAYNKMPKEVSKPPPERAPYHSNRGPVRNNPYGPPPSWPGRGGQRRDSYGDRAHYNRGPPSPNYRNDDRGYYGHREREYHDRYSDNGNNDDHYRKEPYRPPYDRGE</sequence>
<organism evidence="3 4">
    <name type="scientific">Chionoecetes opilio</name>
    <name type="common">Atlantic snow crab</name>
    <name type="synonym">Cancer opilio</name>
    <dbReference type="NCBI Taxonomy" id="41210"/>
    <lineage>
        <taxon>Eukaryota</taxon>
        <taxon>Metazoa</taxon>
        <taxon>Ecdysozoa</taxon>
        <taxon>Arthropoda</taxon>
        <taxon>Crustacea</taxon>
        <taxon>Multicrustacea</taxon>
        <taxon>Malacostraca</taxon>
        <taxon>Eumalacostraca</taxon>
        <taxon>Eucarida</taxon>
        <taxon>Decapoda</taxon>
        <taxon>Pleocyemata</taxon>
        <taxon>Brachyura</taxon>
        <taxon>Eubrachyura</taxon>
        <taxon>Majoidea</taxon>
        <taxon>Majidae</taxon>
        <taxon>Chionoecetes</taxon>
    </lineage>
</organism>
<feature type="compositionally biased region" description="Polar residues" evidence="1">
    <location>
        <begin position="18"/>
        <end position="30"/>
    </location>
</feature>
<feature type="domain" description="C2H2-type" evidence="2">
    <location>
        <begin position="173"/>
        <end position="195"/>
    </location>
</feature>
<dbReference type="PROSITE" id="PS00028">
    <property type="entry name" value="ZINC_FINGER_C2H2_1"/>
    <property type="match status" value="1"/>
</dbReference>
<feature type="region of interest" description="Disordered" evidence="1">
    <location>
        <begin position="44"/>
        <end position="114"/>
    </location>
</feature>
<protein>
    <recommendedName>
        <fullName evidence="2">C2H2-type domain-containing protein</fullName>
    </recommendedName>
</protein>
<dbReference type="InterPro" id="IPR013087">
    <property type="entry name" value="Znf_C2H2_type"/>
</dbReference>
<accession>A0A8J4XTP9</accession>
<dbReference type="OrthoDB" id="6381686at2759"/>
<feature type="region of interest" description="Disordered" evidence="1">
    <location>
        <begin position="1"/>
        <end position="30"/>
    </location>
</feature>
<comment type="caution">
    <text evidence="3">The sequence shown here is derived from an EMBL/GenBank/DDBJ whole genome shotgun (WGS) entry which is preliminary data.</text>
</comment>
<feature type="region of interest" description="Disordered" evidence="1">
    <location>
        <begin position="261"/>
        <end position="359"/>
    </location>
</feature>
<keyword evidence="4" id="KW-1185">Reference proteome</keyword>
<feature type="compositionally biased region" description="Basic and acidic residues" evidence="1">
    <location>
        <begin position="297"/>
        <end position="307"/>
    </location>
</feature>
<gene>
    <name evidence="3" type="ORF">GWK47_017804</name>
</gene>
<proteinExistence type="predicted"/>
<dbReference type="Proteomes" id="UP000770661">
    <property type="component" value="Unassembled WGS sequence"/>
</dbReference>
<evidence type="ECO:0000313" key="3">
    <source>
        <dbReference type="EMBL" id="KAG0712734.1"/>
    </source>
</evidence>
<feature type="compositionally biased region" description="Basic and acidic residues" evidence="1">
    <location>
        <begin position="318"/>
        <end position="359"/>
    </location>
</feature>
<evidence type="ECO:0000313" key="4">
    <source>
        <dbReference type="Proteomes" id="UP000770661"/>
    </source>
</evidence>
<reference evidence="3" key="1">
    <citation type="submission" date="2020-07" db="EMBL/GenBank/DDBJ databases">
        <title>The High-quality genome of the commercially important snow crab, Chionoecetes opilio.</title>
        <authorList>
            <person name="Jeong J.-H."/>
            <person name="Ryu S."/>
        </authorList>
    </citation>
    <scope>NUCLEOTIDE SEQUENCE</scope>
    <source>
        <strain evidence="3">MADBK_172401_WGS</strain>
        <tissue evidence="3">Digestive gland</tissue>
    </source>
</reference>
<evidence type="ECO:0000259" key="2">
    <source>
        <dbReference type="PROSITE" id="PS00028"/>
    </source>
</evidence>